<dbReference type="Proteomes" id="UP000515811">
    <property type="component" value="Chromosome"/>
</dbReference>
<protein>
    <submittedName>
        <fullName evidence="10">Response regulator</fullName>
    </submittedName>
</protein>
<dbReference type="InterPro" id="IPR000792">
    <property type="entry name" value="Tscrpt_reg_LuxR_C"/>
</dbReference>
<sequence>MNGLAALQRGPASPGDDDDERDWRRVWMGSGFMLQAMTRPSILCIEDEPQLLADLCEELSAAGYAPVGVPDIEQARQKLSASTPSLIICDVNLPGMSGMEFLSEVRERNLLPGVPFMLLTALSDREDVLRGKWAGADDYLVKPVDYDMLLASVASRLAQVGRLQVSHQAQMRSRVGELLSQWTNVLDKVSHCALVCDAQLGVRFANRAAYSLCGSAGEGLLSVDSAGTLQLNRSIVGHPEVQSFLRGSLESLRVDIASQESPRRHWQVSLLAMGERHPASGHDESFVVFLSDLRQRTLHNRAALGRRFGLTPTEVQVASLLTDGLSKQEMCEQMHVSAATMAYHLRNLFHKTDTSRQAELVAVLLAVAWNDIVMPSSQAAPPVPAKS</sequence>
<feature type="domain" description="Response regulatory" evidence="9">
    <location>
        <begin position="41"/>
        <end position="157"/>
    </location>
</feature>
<evidence type="ECO:0000256" key="7">
    <source>
        <dbReference type="SAM" id="MobiDB-lite"/>
    </source>
</evidence>
<dbReference type="CDD" id="cd06170">
    <property type="entry name" value="LuxR_C_like"/>
    <property type="match status" value="1"/>
</dbReference>
<dbReference type="CDD" id="cd17574">
    <property type="entry name" value="REC_OmpR"/>
    <property type="match status" value="1"/>
</dbReference>
<dbReference type="Gene3D" id="3.40.50.2300">
    <property type="match status" value="1"/>
</dbReference>
<feature type="modified residue" description="4-aspartylphosphate" evidence="6">
    <location>
        <position position="90"/>
    </location>
</feature>
<dbReference type="SMART" id="SM00448">
    <property type="entry name" value="REC"/>
    <property type="match status" value="1"/>
</dbReference>
<feature type="domain" description="HTH luxR-type" evidence="8">
    <location>
        <begin position="303"/>
        <end position="368"/>
    </location>
</feature>
<dbReference type="Gene3D" id="1.10.10.10">
    <property type="entry name" value="Winged helix-like DNA-binding domain superfamily/Winged helix DNA-binding domain"/>
    <property type="match status" value="1"/>
</dbReference>
<dbReference type="PROSITE" id="PS50043">
    <property type="entry name" value="HTH_LUXR_2"/>
    <property type="match status" value="1"/>
</dbReference>
<dbReference type="GO" id="GO:0006355">
    <property type="term" value="P:regulation of DNA-templated transcription"/>
    <property type="evidence" value="ECO:0007669"/>
    <property type="project" value="InterPro"/>
</dbReference>
<dbReference type="SUPFAM" id="SSF52172">
    <property type="entry name" value="CheY-like"/>
    <property type="match status" value="1"/>
</dbReference>
<evidence type="ECO:0000256" key="6">
    <source>
        <dbReference type="PROSITE-ProRule" id="PRU00169"/>
    </source>
</evidence>
<evidence type="ECO:0000259" key="9">
    <source>
        <dbReference type="PROSITE" id="PS50110"/>
    </source>
</evidence>
<gene>
    <name evidence="10" type="ORF">H9K76_18265</name>
</gene>
<dbReference type="InterPro" id="IPR039420">
    <property type="entry name" value="WalR-like"/>
</dbReference>
<reference evidence="10 11" key="1">
    <citation type="submission" date="2020-08" db="EMBL/GenBank/DDBJ databases">
        <title>Genome sequence of Diaphorobacter ruginosibacter DSM 27467T.</title>
        <authorList>
            <person name="Hyun D.-W."/>
            <person name="Bae J.-W."/>
        </authorList>
    </citation>
    <scope>NUCLEOTIDE SEQUENCE [LARGE SCALE GENOMIC DNA]</scope>
    <source>
        <strain evidence="10 11">DSM 27467</strain>
    </source>
</reference>
<evidence type="ECO:0000256" key="5">
    <source>
        <dbReference type="ARBA" id="ARBA00023163"/>
    </source>
</evidence>
<keyword evidence="1 6" id="KW-0597">Phosphoprotein</keyword>
<dbReference type="SUPFAM" id="SSF46894">
    <property type="entry name" value="C-terminal effector domain of the bipartite response regulators"/>
    <property type="match status" value="1"/>
</dbReference>
<dbReference type="PANTHER" id="PTHR48111">
    <property type="entry name" value="REGULATOR OF RPOS"/>
    <property type="match status" value="1"/>
</dbReference>
<evidence type="ECO:0000256" key="2">
    <source>
        <dbReference type="ARBA" id="ARBA00023012"/>
    </source>
</evidence>
<evidence type="ECO:0000256" key="1">
    <source>
        <dbReference type="ARBA" id="ARBA00022553"/>
    </source>
</evidence>
<dbReference type="InterPro" id="IPR001789">
    <property type="entry name" value="Sig_transdc_resp-reg_receiver"/>
</dbReference>
<dbReference type="InterPro" id="IPR011006">
    <property type="entry name" value="CheY-like_superfamily"/>
</dbReference>
<accession>A0A7G9RLI8</accession>
<evidence type="ECO:0000259" key="8">
    <source>
        <dbReference type="PROSITE" id="PS50043"/>
    </source>
</evidence>
<dbReference type="AlphaFoldDB" id="A0A7G9RLI8"/>
<dbReference type="GO" id="GO:0032993">
    <property type="term" value="C:protein-DNA complex"/>
    <property type="evidence" value="ECO:0007669"/>
    <property type="project" value="TreeGrafter"/>
</dbReference>
<dbReference type="SMART" id="SM00421">
    <property type="entry name" value="HTH_LUXR"/>
    <property type="match status" value="1"/>
</dbReference>
<dbReference type="Pfam" id="PF00072">
    <property type="entry name" value="Response_reg"/>
    <property type="match status" value="1"/>
</dbReference>
<organism evidence="10 11">
    <name type="scientific">Diaphorobacter ruginosibacter</name>
    <dbReference type="NCBI Taxonomy" id="1715720"/>
    <lineage>
        <taxon>Bacteria</taxon>
        <taxon>Pseudomonadati</taxon>
        <taxon>Pseudomonadota</taxon>
        <taxon>Betaproteobacteria</taxon>
        <taxon>Burkholderiales</taxon>
        <taxon>Comamonadaceae</taxon>
        <taxon>Diaphorobacter</taxon>
    </lineage>
</organism>
<evidence type="ECO:0000256" key="3">
    <source>
        <dbReference type="ARBA" id="ARBA00023015"/>
    </source>
</evidence>
<dbReference type="PROSITE" id="PS50110">
    <property type="entry name" value="RESPONSE_REGULATORY"/>
    <property type="match status" value="1"/>
</dbReference>
<dbReference type="GO" id="GO:0000156">
    <property type="term" value="F:phosphorelay response regulator activity"/>
    <property type="evidence" value="ECO:0007669"/>
    <property type="project" value="TreeGrafter"/>
</dbReference>
<name>A0A7G9RLI8_9BURK</name>
<dbReference type="PRINTS" id="PR00038">
    <property type="entry name" value="HTHLUXR"/>
</dbReference>
<dbReference type="InterPro" id="IPR016032">
    <property type="entry name" value="Sig_transdc_resp-reg_C-effctor"/>
</dbReference>
<dbReference type="EMBL" id="CP060714">
    <property type="protein sequence ID" value="QNN56463.1"/>
    <property type="molecule type" value="Genomic_DNA"/>
</dbReference>
<keyword evidence="4" id="KW-0238">DNA-binding</keyword>
<evidence type="ECO:0000313" key="10">
    <source>
        <dbReference type="EMBL" id="QNN56463.1"/>
    </source>
</evidence>
<dbReference type="GO" id="GO:0000976">
    <property type="term" value="F:transcription cis-regulatory region binding"/>
    <property type="evidence" value="ECO:0007669"/>
    <property type="project" value="TreeGrafter"/>
</dbReference>
<keyword evidence="3" id="KW-0805">Transcription regulation</keyword>
<dbReference type="InterPro" id="IPR036388">
    <property type="entry name" value="WH-like_DNA-bd_sf"/>
</dbReference>
<evidence type="ECO:0000313" key="11">
    <source>
        <dbReference type="Proteomes" id="UP000515811"/>
    </source>
</evidence>
<keyword evidence="2" id="KW-0902">Two-component regulatory system</keyword>
<feature type="region of interest" description="Disordered" evidence="7">
    <location>
        <begin position="1"/>
        <end position="21"/>
    </location>
</feature>
<dbReference type="Pfam" id="PF00196">
    <property type="entry name" value="GerE"/>
    <property type="match status" value="1"/>
</dbReference>
<evidence type="ECO:0000256" key="4">
    <source>
        <dbReference type="ARBA" id="ARBA00023125"/>
    </source>
</evidence>
<dbReference type="RefSeq" id="WP_187596729.1">
    <property type="nucleotide sequence ID" value="NZ_CP060714.1"/>
</dbReference>
<keyword evidence="5" id="KW-0804">Transcription</keyword>
<dbReference type="KEGG" id="drg:H9K76_18265"/>
<dbReference type="PANTHER" id="PTHR48111:SF1">
    <property type="entry name" value="TWO-COMPONENT RESPONSE REGULATOR ORR33"/>
    <property type="match status" value="1"/>
</dbReference>
<dbReference type="GO" id="GO:0005829">
    <property type="term" value="C:cytosol"/>
    <property type="evidence" value="ECO:0007669"/>
    <property type="project" value="TreeGrafter"/>
</dbReference>
<keyword evidence="11" id="KW-1185">Reference proteome</keyword>
<proteinExistence type="predicted"/>